<keyword evidence="13" id="KW-0239">DNA-directed DNA polymerase</keyword>
<dbReference type="GO" id="GO:0009432">
    <property type="term" value="P:SOS response"/>
    <property type="evidence" value="ECO:0007669"/>
    <property type="project" value="TreeGrafter"/>
</dbReference>
<keyword evidence="11 13" id="KW-0234">DNA repair</keyword>
<comment type="subunit">
    <text evidence="13">Monomer.</text>
</comment>
<dbReference type="Gene3D" id="3.30.70.270">
    <property type="match status" value="1"/>
</dbReference>
<dbReference type="NCBIfam" id="NF002848">
    <property type="entry name" value="PRK03103.1"/>
    <property type="match status" value="1"/>
</dbReference>
<comment type="function">
    <text evidence="13">Poorly processive, error-prone DNA polymerase involved in untargeted mutagenesis. Copies undamaged DNA at stalled replication forks, which arise in vivo from mismatched or misaligned primer ends. These misaligned primers can be extended by PolIV. Exhibits no 3'-5' exonuclease (proofreading) activity. May be involved in translesional synthesis, in conjunction with the beta clamp from PolIII.</text>
</comment>
<keyword evidence="13" id="KW-0515">Mutator protein</keyword>
<evidence type="ECO:0000256" key="8">
    <source>
        <dbReference type="ARBA" id="ARBA00022763"/>
    </source>
</evidence>
<dbReference type="NCBIfam" id="NF002677">
    <property type="entry name" value="PRK02406.1"/>
    <property type="match status" value="1"/>
</dbReference>
<proteinExistence type="inferred from homology"/>
<dbReference type="CDD" id="cd03586">
    <property type="entry name" value="PolY_Pol_IV_kappa"/>
    <property type="match status" value="1"/>
</dbReference>
<evidence type="ECO:0000256" key="6">
    <source>
        <dbReference type="ARBA" id="ARBA00022705"/>
    </source>
</evidence>
<dbReference type="InterPro" id="IPR022880">
    <property type="entry name" value="DNApol_IV"/>
</dbReference>
<dbReference type="InterPro" id="IPR001126">
    <property type="entry name" value="UmuC"/>
</dbReference>
<comment type="subcellular location">
    <subcellularLocation>
        <location evidence="1 13">Cytoplasm</location>
    </subcellularLocation>
</comment>
<evidence type="ECO:0000256" key="11">
    <source>
        <dbReference type="ARBA" id="ARBA00023204"/>
    </source>
</evidence>
<evidence type="ECO:0000256" key="2">
    <source>
        <dbReference type="ARBA" id="ARBA00010945"/>
    </source>
</evidence>
<dbReference type="InterPro" id="IPR050116">
    <property type="entry name" value="DNA_polymerase-Y"/>
</dbReference>
<dbReference type="OrthoDB" id="9808813at2"/>
<keyword evidence="6 13" id="KW-0235">DNA replication</keyword>
<comment type="catalytic activity">
    <reaction evidence="12 13">
        <text>DNA(n) + a 2'-deoxyribonucleoside 5'-triphosphate = DNA(n+1) + diphosphate</text>
        <dbReference type="Rhea" id="RHEA:22508"/>
        <dbReference type="Rhea" id="RHEA-COMP:17339"/>
        <dbReference type="Rhea" id="RHEA-COMP:17340"/>
        <dbReference type="ChEBI" id="CHEBI:33019"/>
        <dbReference type="ChEBI" id="CHEBI:61560"/>
        <dbReference type="ChEBI" id="CHEBI:173112"/>
        <dbReference type="EC" id="2.7.7.7"/>
    </reaction>
</comment>
<dbReference type="Gene3D" id="3.40.1170.60">
    <property type="match status" value="1"/>
</dbReference>
<evidence type="ECO:0000256" key="5">
    <source>
        <dbReference type="ARBA" id="ARBA00022695"/>
    </source>
</evidence>
<dbReference type="InterPro" id="IPR053848">
    <property type="entry name" value="IMS_HHH_1"/>
</dbReference>
<comment type="similarity">
    <text evidence="2 13">Belongs to the DNA polymerase type-Y family.</text>
</comment>
<feature type="binding site" evidence="13">
    <location>
        <position position="9"/>
    </location>
    <ligand>
        <name>Mg(2+)</name>
        <dbReference type="ChEBI" id="CHEBI:18420"/>
    </ligand>
</feature>
<dbReference type="GO" id="GO:0000287">
    <property type="term" value="F:magnesium ion binding"/>
    <property type="evidence" value="ECO:0007669"/>
    <property type="project" value="UniProtKB-UniRule"/>
</dbReference>
<evidence type="ECO:0000256" key="13">
    <source>
        <dbReference type="HAMAP-Rule" id="MF_01113"/>
    </source>
</evidence>
<evidence type="ECO:0000256" key="12">
    <source>
        <dbReference type="ARBA" id="ARBA00049244"/>
    </source>
</evidence>
<keyword evidence="8 13" id="KW-0227">DNA damage</keyword>
<evidence type="ECO:0000256" key="3">
    <source>
        <dbReference type="ARBA" id="ARBA00022490"/>
    </source>
</evidence>
<keyword evidence="16" id="KW-1185">Reference proteome</keyword>
<gene>
    <name evidence="15" type="primary">dinB2</name>
    <name evidence="13" type="synonym">dinB</name>
    <name evidence="15" type="ORF">GCM10011351_23960</name>
</gene>
<reference evidence="15" key="1">
    <citation type="journal article" date="2014" name="Int. J. Syst. Evol. Microbiol.">
        <title>Complete genome sequence of Corynebacterium casei LMG S-19264T (=DSM 44701T), isolated from a smear-ripened cheese.</title>
        <authorList>
            <consortium name="US DOE Joint Genome Institute (JGI-PGF)"/>
            <person name="Walter F."/>
            <person name="Albersmeier A."/>
            <person name="Kalinowski J."/>
            <person name="Ruckert C."/>
        </authorList>
    </citation>
    <scope>NUCLEOTIDE SEQUENCE</scope>
    <source>
        <strain evidence="15">CGMCC 1.6333</strain>
    </source>
</reference>
<dbReference type="EC" id="2.7.7.7" evidence="13"/>
<dbReference type="GO" id="GO:0003684">
    <property type="term" value="F:damaged DNA binding"/>
    <property type="evidence" value="ECO:0007669"/>
    <property type="project" value="InterPro"/>
</dbReference>
<dbReference type="GO" id="GO:0006281">
    <property type="term" value="P:DNA repair"/>
    <property type="evidence" value="ECO:0007669"/>
    <property type="project" value="UniProtKB-UniRule"/>
</dbReference>
<dbReference type="GO" id="GO:0003887">
    <property type="term" value="F:DNA-directed DNA polymerase activity"/>
    <property type="evidence" value="ECO:0007669"/>
    <property type="project" value="UniProtKB-UniRule"/>
</dbReference>
<feature type="site" description="Substrate discrimination" evidence="13">
    <location>
        <position position="14"/>
    </location>
</feature>
<keyword evidence="9 13" id="KW-0460">Magnesium</keyword>
<dbReference type="Pfam" id="PF11799">
    <property type="entry name" value="IMS_C"/>
    <property type="match status" value="1"/>
</dbReference>
<feature type="domain" description="UmuC" evidence="14">
    <location>
        <begin position="5"/>
        <end position="190"/>
    </location>
</feature>
<dbReference type="RefSeq" id="WP_117157134.1">
    <property type="nucleotide sequence ID" value="NZ_BMLG01000015.1"/>
</dbReference>
<dbReference type="InterPro" id="IPR017961">
    <property type="entry name" value="DNA_pol_Y-fam_little_finger"/>
</dbReference>
<dbReference type="InterPro" id="IPR043502">
    <property type="entry name" value="DNA/RNA_pol_sf"/>
</dbReference>
<dbReference type="HAMAP" id="MF_01113">
    <property type="entry name" value="DNApol_IV"/>
    <property type="match status" value="1"/>
</dbReference>
<dbReference type="SUPFAM" id="SSF56672">
    <property type="entry name" value="DNA/RNA polymerases"/>
    <property type="match status" value="1"/>
</dbReference>
<dbReference type="EMBL" id="BMLG01000015">
    <property type="protein sequence ID" value="GGM36974.1"/>
    <property type="molecule type" value="Genomic_DNA"/>
</dbReference>
<evidence type="ECO:0000256" key="1">
    <source>
        <dbReference type="ARBA" id="ARBA00004496"/>
    </source>
</evidence>
<dbReference type="Pfam" id="PF21999">
    <property type="entry name" value="IMS_HHH_1"/>
    <property type="match status" value="1"/>
</dbReference>
<evidence type="ECO:0000313" key="15">
    <source>
        <dbReference type="EMBL" id="GGM36974.1"/>
    </source>
</evidence>
<keyword evidence="5 13" id="KW-0548">Nucleotidyltransferase</keyword>
<evidence type="ECO:0000259" key="14">
    <source>
        <dbReference type="PROSITE" id="PS50173"/>
    </source>
</evidence>
<evidence type="ECO:0000313" key="16">
    <source>
        <dbReference type="Proteomes" id="UP000618460"/>
    </source>
</evidence>
<keyword evidence="7 13" id="KW-0479">Metal-binding</keyword>
<dbReference type="Gene3D" id="3.30.1490.100">
    <property type="entry name" value="DNA polymerase, Y-family, little finger domain"/>
    <property type="match status" value="1"/>
</dbReference>
<protein>
    <recommendedName>
        <fullName evidence="13">DNA polymerase IV</fullName>
        <shortName evidence="13">Pol IV</shortName>
        <ecNumber evidence="13">2.7.7.7</ecNumber>
    </recommendedName>
</protein>
<dbReference type="AlphaFoldDB" id="A0A917TTR8"/>
<dbReference type="PANTHER" id="PTHR11076">
    <property type="entry name" value="DNA REPAIR POLYMERASE UMUC / TRANSFERASE FAMILY MEMBER"/>
    <property type="match status" value="1"/>
</dbReference>
<feature type="binding site" evidence="13">
    <location>
        <position position="105"/>
    </location>
    <ligand>
        <name>Mg(2+)</name>
        <dbReference type="ChEBI" id="CHEBI:18420"/>
    </ligand>
</feature>
<accession>A0A917TTR8</accession>
<name>A0A917TTR8_9BACI</name>
<feature type="active site" evidence="13">
    <location>
        <position position="106"/>
    </location>
</feature>
<dbReference type="Proteomes" id="UP000618460">
    <property type="component" value="Unassembled WGS sequence"/>
</dbReference>
<keyword evidence="10 13" id="KW-0238">DNA-binding</keyword>
<dbReference type="PANTHER" id="PTHR11076:SF35">
    <property type="entry name" value="DNA REPAIR PROTEIN HOMOLOG YOBH"/>
    <property type="match status" value="1"/>
</dbReference>
<evidence type="ECO:0000256" key="10">
    <source>
        <dbReference type="ARBA" id="ARBA00023125"/>
    </source>
</evidence>
<dbReference type="Gene3D" id="1.10.150.20">
    <property type="entry name" value="5' to 3' exonuclease, C-terminal subdomain"/>
    <property type="match status" value="1"/>
</dbReference>
<dbReference type="InterPro" id="IPR036775">
    <property type="entry name" value="DNA_pol_Y-fam_lit_finger_sf"/>
</dbReference>
<keyword evidence="3 13" id="KW-0963">Cytoplasm</keyword>
<evidence type="ECO:0000256" key="4">
    <source>
        <dbReference type="ARBA" id="ARBA00022679"/>
    </source>
</evidence>
<comment type="caution">
    <text evidence="15">The sequence shown here is derived from an EMBL/GenBank/DDBJ whole genome shotgun (WGS) entry which is preliminary data.</text>
</comment>
<sequence>MSKVIFLVDMQSFYASIEKAANPSYQNKPLIVSGDPERRSGIILAACPLAKQSGIKTAEALWEAKNKCPEAVVVRPRMQLYIDVSYQITKILEQFTDCIEVYSIDEQFIDVTGSQNLFGTPQQIAKKIQQAIFEDVGIKARVGIGPNKVLAKMACDAFAKKSPDEIFQLNQDNLAEKLWPLPIGELFGVGRRMEKHLEKMGLHTIGNLANHPVKWLQKRWGINGELLWRTANGIDESPVTPSTHQEQKAVGHHMTLPRDYQKLDEIKVIILELAEEVARRARTHHYIGHTVSVQVKGSDFQVRTGFNRQKKLASPTHFDMDIYQVALQLFQKHWDGLPVRGIGITLSQLEKAEIHQLSLFDDPLEKIKLNETMDVIYQKYGPTAIVRASSLMTAGQAHIRAGKIGGHDKGEGL</sequence>
<reference evidence="15" key="2">
    <citation type="submission" date="2020-09" db="EMBL/GenBank/DDBJ databases">
        <authorList>
            <person name="Sun Q."/>
            <person name="Zhou Y."/>
        </authorList>
    </citation>
    <scope>NUCLEOTIDE SEQUENCE</scope>
    <source>
        <strain evidence="15">CGMCC 1.6333</strain>
    </source>
</reference>
<evidence type="ECO:0000256" key="7">
    <source>
        <dbReference type="ARBA" id="ARBA00022723"/>
    </source>
</evidence>
<dbReference type="GO" id="GO:0006261">
    <property type="term" value="P:DNA-templated DNA replication"/>
    <property type="evidence" value="ECO:0007669"/>
    <property type="project" value="UniProtKB-UniRule"/>
</dbReference>
<dbReference type="Pfam" id="PF00817">
    <property type="entry name" value="IMS"/>
    <property type="match status" value="1"/>
</dbReference>
<keyword evidence="4 13" id="KW-0808">Transferase</keyword>
<dbReference type="SUPFAM" id="SSF100879">
    <property type="entry name" value="Lesion bypass DNA polymerase (Y-family), little finger domain"/>
    <property type="match status" value="1"/>
</dbReference>
<dbReference type="InterPro" id="IPR043128">
    <property type="entry name" value="Rev_trsase/Diguanyl_cyclase"/>
</dbReference>
<organism evidence="15 16">
    <name type="scientific">Paraliobacillus quinghaiensis</name>
    <dbReference type="NCBI Taxonomy" id="470815"/>
    <lineage>
        <taxon>Bacteria</taxon>
        <taxon>Bacillati</taxon>
        <taxon>Bacillota</taxon>
        <taxon>Bacilli</taxon>
        <taxon>Bacillales</taxon>
        <taxon>Bacillaceae</taxon>
        <taxon>Paraliobacillus</taxon>
    </lineage>
</organism>
<comment type="cofactor">
    <cofactor evidence="13">
        <name>Mg(2+)</name>
        <dbReference type="ChEBI" id="CHEBI:18420"/>
    </cofactor>
    <text evidence="13">Binds 2 magnesium ions per subunit.</text>
</comment>
<dbReference type="GO" id="GO:0005829">
    <property type="term" value="C:cytosol"/>
    <property type="evidence" value="ECO:0007669"/>
    <property type="project" value="TreeGrafter"/>
</dbReference>
<evidence type="ECO:0000256" key="9">
    <source>
        <dbReference type="ARBA" id="ARBA00022842"/>
    </source>
</evidence>
<dbReference type="PROSITE" id="PS50173">
    <property type="entry name" value="UMUC"/>
    <property type="match status" value="1"/>
</dbReference>
<dbReference type="GO" id="GO:0042276">
    <property type="term" value="P:error-prone translesion synthesis"/>
    <property type="evidence" value="ECO:0007669"/>
    <property type="project" value="TreeGrafter"/>
</dbReference>